<dbReference type="InterPro" id="IPR002109">
    <property type="entry name" value="Glutaredoxin"/>
</dbReference>
<dbReference type="Gene3D" id="3.40.30.10">
    <property type="entry name" value="Glutaredoxin"/>
    <property type="match status" value="1"/>
</dbReference>
<evidence type="ECO:0000313" key="5">
    <source>
        <dbReference type="Proteomes" id="UP000292052"/>
    </source>
</evidence>
<keyword evidence="2" id="KW-0472">Membrane</keyword>
<dbReference type="OrthoDB" id="423541at2759"/>
<dbReference type="Proteomes" id="UP000292052">
    <property type="component" value="Unassembled WGS sequence"/>
</dbReference>
<dbReference type="PROSITE" id="PS51257">
    <property type="entry name" value="PROKAR_LIPOPROTEIN"/>
    <property type="match status" value="1"/>
</dbReference>
<dbReference type="EMBL" id="QDEB01132829">
    <property type="protein sequence ID" value="RZB38893.1"/>
    <property type="molecule type" value="Genomic_DNA"/>
</dbReference>
<dbReference type="InterPro" id="IPR011767">
    <property type="entry name" value="GLR_AS"/>
</dbReference>
<dbReference type="PANTHER" id="PTHR12782">
    <property type="entry name" value="MICROSOMAL PROSTAGLANDIN E SYNTHASE-2"/>
    <property type="match status" value="1"/>
</dbReference>
<reference evidence="4 5" key="1">
    <citation type="submission" date="2017-03" db="EMBL/GenBank/DDBJ databases">
        <title>Genome of the blue death feigning beetle - Asbolus verrucosus.</title>
        <authorList>
            <person name="Rider S.D."/>
        </authorList>
    </citation>
    <scope>NUCLEOTIDE SEQUENCE [LARGE SCALE GENOMIC DNA]</scope>
    <source>
        <strain evidence="4">Butters</strain>
        <tissue evidence="4">Head and leg muscle</tissue>
    </source>
</reference>
<name>A0A482V1C7_ASBVE</name>
<dbReference type="SUPFAM" id="SSF52833">
    <property type="entry name" value="Thioredoxin-like"/>
    <property type="match status" value="1"/>
</dbReference>
<keyword evidence="5" id="KW-1185">Reference proteome</keyword>
<evidence type="ECO:0000313" key="4">
    <source>
        <dbReference type="EMBL" id="RZB38893.1"/>
    </source>
</evidence>
<evidence type="ECO:0000259" key="3">
    <source>
        <dbReference type="Pfam" id="PF00462"/>
    </source>
</evidence>
<dbReference type="GO" id="GO:0050220">
    <property type="term" value="F:prostaglandin-E synthase activity"/>
    <property type="evidence" value="ECO:0007669"/>
    <property type="project" value="TreeGrafter"/>
</dbReference>
<dbReference type="GO" id="GO:0005739">
    <property type="term" value="C:mitochondrion"/>
    <property type="evidence" value="ECO:0007669"/>
    <property type="project" value="TreeGrafter"/>
</dbReference>
<feature type="non-terminal residue" evidence="4">
    <location>
        <position position="239"/>
    </location>
</feature>
<dbReference type="CDD" id="cd03040">
    <property type="entry name" value="GST_N_mPGES2"/>
    <property type="match status" value="1"/>
</dbReference>
<organism evidence="4 5">
    <name type="scientific">Asbolus verrucosus</name>
    <name type="common">Desert ironclad beetle</name>
    <dbReference type="NCBI Taxonomy" id="1661398"/>
    <lineage>
        <taxon>Eukaryota</taxon>
        <taxon>Metazoa</taxon>
        <taxon>Ecdysozoa</taxon>
        <taxon>Arthropoda</taxon>
        <taxon>Hexapoda</taxon>
        <taxon>Insecta</taxon>
        <taxon>Pterygota</taxon>
        <taxon>Neoptera</taxon>
        <taxon>Endopterygota</taxon>
        <taxon>Coleoptera</taxon>
        <taxon>Polyphaga</taxon>
        <taxon>Cucujiformia</taxon>
        <taxon>Tenebrionidae</taxon>
        <taxon>Pimeliinae</taxon>
        <taxon>Asbolus</taxon>
    </lineage>
</organism>
<dbReference type="Pfam" id="PF00462">
    <property type="entry name" value="Glutaredoxin"/>
    <property type="match status" value="1"/>
</dbReference>
<gene>
    <name evidence="4" type="ORF">BDFB_014613</name>
</gene>
<accession>A0A482V1C7</accession>
<keyword evidence="2" id="KW-0812">Transmembrane</keyword>
<evidence type="ECO:0000256" key="1">
    <source>
        <dbReference type="ARBA" id="ARBA00002549"/>
    </source>
</evidence>
<dbReference type="PROSITE" id="PS00195">
    <property type="entry name" value="GLUTAREDOXIN_1"/>
    <property type="match status" value="1"/>
</dbReference>
<dbReference type="AlphaFoldDB" id="A0A482V1C7"/>
<feature type="domain" description="Glutaredoxin" evidence="3">
    <location>
        <begin position="104"/>
        <end position="155"/>
    </location>
</feature>
<dbReference type="STRING" id="1661398.A0A482V1C7"/>
<comment type="caution">
    <text evidence="4">The sequence shown here is derived from an EMBL/GenBank/DDBJ whole genome shotgun (WGS) entry which is preliminary data.</text>
</comment>
<proteinExistence type="predicted"/>
<protein>
    <submittedName>
        <fullName evidence="4">Prostaglandin E synthase 2</fullName>
    </submittedName>
</protein>
<dbReference type="InterPro" id="IPR036249">
    <property type="entry name" value="Thioredoxin-like_sf"/>
</dbReference>
<dbReference type="PROSITE" id="PS51354">
    <property type="entry name" value="GLUTAREDOXIN_2"/>
    <property type="match status" value="1"/>
</dbReference>
<dbReference type="Gene3D" id="1.20.1050.10">
    <property type="match status" value="1"/>
</dbReference>
<evidence type="ECO:0000256" key="2">
    <source>
        <dbReference type="SAM" id="Phobius"/>
    </source>
</evidence>
<sequence length="239" mass="27363">MYGRNFLKISQANLNFFGACGGAVSPRNYSSKARGGFRGIFKLGLAGITVGALVGTGYSIHKYNQPRLHIINEETTIPTVDYLPKITPSRKVHYPEDRSGLKLTLYQYQTCPFCCKVRAFLDYYGISYDVIEVDPVLRQSIKWSTYKKVPILVANLNEVYQPMNDSSMIISALSTYLKDQKQLRDIVKCYPHISFVDEDEVGEWEKHFPAWERNLIIFVGASAMYFIGKRLKKKYNLKD</sequence>
<keyword evidence="2" id="KW-1133">Transmembrane helix</keyword>
<dbReference type="PANTHER" id="PTHR12782:SF5">
    <property type="entry name" value="PROSTAGLANDIN E SYNTHASE 2"/>
    <property type="match status" value="1"/>
</dbReference>
<feature type="transmembrane region" description="Helical" evidence="2">
    <location>
        <begin position="40"/>
        <end position="60"/>
    </location>
</feature>
<comment type="function">
    <text evidence="1">Has a glutathione-disulfide oxidoreductase activity in the presence of NADPH and glutathione reductase. Reduces low molecular weight disulfides and proteins.</text>
</comment>